<reference evidence="6 7" key="1">
    <citation type="submission" date="2019-11" db="EMBL/GenBank/DDBJ databases">
        <title>Venatorbacter sp. nov. a predator of Campylobacter and other Gram-negative bacteria.</title>
        <authorList>
            <person name="Saeedi A."/>
            <person name="Cummings N.J."/>
            <person name="Connerton I.F."/>
            <person name="Connerton P.L."/>
        </authorList>
    </citation>
    <scope>NUCLEOTIDE SEQUENCE [LARGE SCALE GENOMIC DNA]</scope>
    <source>
        <strain evidence="6">XL5</strain>
    </source>
</reference>
<name>A0A9X7YP36_9GAMM</name>
<evidence type="ECO:0000256" key="3">
    <source>
        <dbReference type="ARBA" id="ARBA00022679"/>
    </source>
</evidence>
<dbReference type="AlphaFoldDB" id="A0A9X7YP36"/>
<protein>
    <submittedName>
        <fullName evidence="6">Beta-ketoacyl synthase</fullName>
    </submittedName>
</protein>
<keyword evidence="3 4" id="KW-0808">Transferase</keyword>
<comment type="pathway">
    <text evidence="1">Lipid metabolism; fatty acid biosynthesis.</text>
</comment>
<dbReference type="PANTHER" id="PTHR11712">
    <property type="entry name" value="POLYKETIDE SYNTHASE-RELATED"/>
    <property type="match status" value="1"/>
</dbReference>
<evidence type="ECO:0000313" key="7">
    <source>
        <dbReference type="Proteomes" id="UP000596074"/>
    </source>
</evidence>
<proteinExistence type="inferred from homology"/>
<dbReference type="Pfam" id="PF00109">
    <property type="entry name" value="ketoacyl-synt"/>
    <property type="match status" value="1"/>
</dbReference>
<dbReference type="Pfam" id="PF02801">
    <property type="entry name" value="Ketoacyl-synt_C"/>
    <property type="match status" value="1"/>
</dbReference>
<dbReference type="InterPro" id="IPR000794">
    <property type="entry name" value="Beta-ketoacyl_synthase"/>
</dbReference>
<dbReference type="InterPro" id="IPR014031">
    <property type="entry name" value="Ketoacyl_synth_C"/>
</dbReference>
<keyword evidence="7" id="KW-1185">Reference proteome</keyword>
<evidence type="ECO:0000313" key="6">
    <source>
        <dbReference type="EMBL" id="QQD24329.1"/>
    </source>
</evidence>
<dbReference type="InterPro" id="IPR014030">
    <property type="entry name" value="Ketoacyl_synth_N"/>
</dbReference>
<dbReference type="KEGG" id="vcw:GJQ55_07495"/>
<dbReference type="RefSeq" id="WP_228344372.1">
    <property type="nucleotide sequence ID" value="NZ_CP046056.1"/>
</dbReference>
<dbReference type="CDD" id="cd00828">
    <property type="entry name" value="elong_cond_enzymes"/>
    <property type="match status" value="1"/>
</dbReference>
<dbReference type="PANTHER" id="PTHR11712:SF336">
    <property type="entry name" value="3-OXOACYL-[ACYL-CARRIER-PROTEIN] SYNTHASE, MITOCHONDRIAL"/>
    <property type="match status" value="1"/>
</dbReference>
<feature type="domain" description="Ketosynthase family 3 (KS3)" evidence="5">
    <location>
        <begin position="1"/>
        <end position="496"/>
    </location>
</feature>
<evidence type="ECO:0000256" key="2">
    <source>
        <dbReference type="ARBA" id="ARBA00008467"/>
    </source>
</evidence>
<dbReference type="Gene3D" id="3.40.47.10">
    <property type="match status" value="1"/>
</dbReference>
<dbReference type="PROSITE" id="PS52004">
    <property type="entry name" value="KS3_2"/>
    <property type="match status" value="1"/>
</dbReference>
<dbReference type="SUPFAM" id="SSF53901">
    <property type="entry name" value="Thiolase-like"/>
    <property type="match status" value="2"/>
</dbReference>
<dbReference type="InterPro" id="IPR020841">
    <property type="entry name" value="PKS_Beta-ketoAc_synthase_dom"/>
</dbReference>
<dbReference type="GO" id="GO:0006633">
    <property type="term" value="P:fatty acid biosynthetic process"/>
    <property type="evidence" value="ECO:0007669"/>
    <property type="project" value="TreeGrafter"/>
</dbReference>
<evidence type="ECO:0000256" key="1">
    <source>
        <dbReference type="ARBA" id="ARBA00005194"/>
    </source>
</evidence>
<dbReference type="GO" id="GO:0004315">
    <property type="term" value="F:3-oxoacyl-[acyl-carrier-protein] synthase activity"/>
    <property type="evidence" value="ECO:0007669"/>
    <property type="project" value="TreeGrafter"/>
</dbReference>
<dbReference type="InterPro" id="IPR016039">
    <property type="entry name" value="Thiolase-like"/>
</dbReference>
<organism evidence="6 7">
    <name type="scientific">Venatoribacter cucullus</name>
    <dbReference type="NCBI Taxonomy" id="2661630"/>
    <lineage>
        <taxon>Bacteria</taxon>
        <taxon>Pseudomonadati</taxon>
        <taxon>Pseudomonadota</taxon>
        <taxon>Gammaproteobacteria</taxon>
        <taxon>Oceanospirillales</taxon>
        <taxon>Oceanospirillaceae</taxon>
        <taxon>Venatoribacter</taxon>
    </lineage>
</organism>
<gene>
    <name evidence="6" type="ORF">GJQ55_07495</name>
</gene>
<dbReference type="InterPro" id="IPR047224">
    <property type="entry name" value="FAS_alpha_su_C"/>
</dbReference>
<dbReference type="GO" id="GO:0005829">
    <property type="term" value="C:cytosol"/>
    <property type="evidence" value="ECO:0007669"/>
    <property type="project" value="TreeGrafter"/>
</dbReference>
<evidence type="ECO:0000259" key="5">
    <source>
        <dbReference type="PROSITE" id="PS52004"/>
    </source>
</evidence>
<dbReference type="EMBL" id="CP046056">
    <property type="protein sequence ID" value="QQD24329.1"/>
    <property type="molecule type" value="Genomic_DNA"/>
</dbReference>
<evidence type="ECO:0000256" key="4">
    <source>
        <dbReference type="RuleBase" id="RU003694"/>
    </source>
</evidence>
<comment type="similarity">
    <text evidence="2 4">Belongs to the thiolase-like superfamily. Beta-ketoacyl-ACP synthases family.</text>
</comment>
<accession>A0A9X7YP36</accession>
<dbReference type="Proteomes" id="UP000596074">
    <property type="component" value="Chromosome"/>
</dbReference>
<sequence length="573" mass="62208">MRKLAVITAFGGINAAGRSSGHQAFRRLVLDKLSATQQLETLNALAQLMGLPQQSDITAAWREQIINGSLIRGWDNIDWDAAAVPFHQPFTDAEGTPCWRLSHKRLAVQSAGQTPKGFDPASLYPSRHHPRGLQMAVYGVSDALGQLGLDWEVIRQHLRPDQIAVYAGSAMGQQDANGHGGMLQSFLQGKRTSSKQCALGLSEMPADFINAYVLGNVGATGSMTGACATFLYNLKVALDDIHSGRRRLVIVGNSEAPLTPEIVEGFSAMTALVTEQKLRDLDGLGRDDTPDFRRASRPFGENGGFTIAESAQFIVLTDDALALELGLSIYGSVGDVFINADGYKKSISNPGVGNYLTMGKAMAEARRWLGELALKHGSFVHAHGSSTPANRTTESHIFSELAKAFRIPAWDITAVKAHVGHSISAASADQLMATLGSWAHGIIPGITTTSAVAADVYQSNLNILLQHKEMDAEKTPLAFVNSKGFGGNNASAFFVSPHKTLEILQRKYSGQEWHDYHNKNVDVQQRSQQWDKDTSAGLTKPIYRFGEAVLEPEDLELSDLRIHIKGWDNPVEL</sequence>